<dbReference type="Ensembl" id="ENSFTIT00000015612.1">
    <property type="protein sequence ID" value="ENSFTIP00000014977.1"/>
    <property type="gene ID" value="ENSFTIG00000009964.1"/>
</dbReference>
<protein>
    <submittedName>
        <fullName evidence="2">Uncharacterized protein</fullName>
    </submittedName>
</protein>
<dbReference type="Proteomes" id="UP000694562">
    <property type="component" value="Unplaced"/>
</dbReference>
<evidence type="ECO:0000256" key="1">
    <source>
        <dbReference type="SAM" id="MobiDB-lite"/>
    </source>
</evidence>
<organism evidence="2 3">
    <name type="scientific">Falco tinnunculus</name>
    <name type="common">Common kestrel</name>
    <dbReference type="NCBI Taxonomy" id="100819"/>
    <lineage>
        <taxon>Eukaryota</taxon>
        <taxon>Metazoa</taxon>
        <taxon>Chordata</taxon>
        <taxon>Craniata</taxon>
        <taxon>Vertebrata</taxon>
        <taxon>Euteleostomi</taxon>
        <taxon>Archelosauria</taxon>
        <taxon>Archosauria</taxon>
        <taxon>Dinosauria</taxon>
        <taxon>Saurischia</taxon>
        <taxon>Theropoda</taxon>
        <taxon>Coelurosauria</taxon>
        <taxon>Aves</taxon>
        <taxon>Neognathae</taxon>
        <taxon>Neoaves</taxon>
        <taxon>Telluraves</taxon>
        <taxon>Australaves</taxon>
        <taxon>Falconiformes</taxon>
        <taxon>Falconidae</taxon>
        <taxon>Falco</taxon>
    </lineage>
</organism>
<reference evidence="2" key="1">
    <citation type="submission" date="2025-08" db="UniProtKB">
        <authorList>
            <consortium name="Ensembl"/>
        </authorList>
    </citation>
    <scope>IDENTIFICATION</scope>
</reference>
<dbReference type="AlphaFoldDB" id="A0A8C4ULR5"/>
<evidence type="ECO:0000313" key="3">
    <source>
        <dbReference type="Proteomes" id="UP000694562"/>
    </source>
</evidence>
<proteinExistence type="predicted"/>
<feature type="compositionally biased region" description="Low complexity" evidence="1">
    <location>
        <begin position="24"/>
        <end position="40"/>
    </location>
</feature>
<evidence type="ECO:0000313" key="2">
    <source>
        <dbReference type="Ensembl" id="ENSFTIP00000014977.1"/>
    </source>
</evidence>
<accession>A0A8C4ULR5</accession>
<reference evidence="2" key="2">
    <citation type="submission" date="2025-09" db="UniProtKB">
        <authorList>
            <consortium name="Ensembl"/>
        </authorList>
    </citation>
    <scope>IDENTIFICATION</scope>
</reference>
<name>A0A8C4ULR5_FALTI</name>
<feature type="region of interest" description="Disordered" evidence="1">
    <location>
        <begin position="1"/>
        <end position="45"/>
    </location>
</feature>
<keyword evidence="3" id="KW-1185">Reference proteome</keyword>
<sequence>MVHGQRKAPQAASVQPPMGAWSIPAAPRGGAGGRQPTAPTRSEGAACSLTRRWMPTGWRLMFAP</sequence>